<feature type="domain" description="Histidine kinase" evidence="9">
    <location>
        <begin position="216"/>
        <end position="393"/>
    </location>
</feature>
<feature type="transmembrane region" description="Helical" evidence="8">
    <location>
        <begin position="7"/>
        <end position="27"/>
    </location>
</feature>
<keyword evidence="7 8" id="KW-1133">Transmembrane helix</keyword>
<protein>
    <recommendedName>
        <fullName evidence="2">histidine kinase</fullName>
        <ecNumber evidence="2">2.7.13.3</ecNumber>
    </recommendedName>
</protein>
<reference evidence="10 11" key="1">
    <citation type="submission" date="2018-08" db="EMBL/GenBank/DDBJ databases">
        <title>Mucilaginibacter sp. MYSH2.</title>
        <authorList>
            <person name="Seo T."/>
        </authorList>
    </citation>
    <scope>NUCLEOTIDE SEQUENCE [LARGE SCALE GENOMIC DNA]</scope>
    <source>
        <strain evidence="10 11">MYSH2</strain>
    </source>
</reference>
<dbReference type="InterPro" id="IPR003661">
    <property type="entry name" value="HisK_dim/P_dom"/>
</dbReference>
<dbReference type="Pfam" id="PF00512">
    <property type="entry name" value="HisKA"/>
    <property type="match status" value="1"/>
</dbReference>
<dbReference type="InterPro" id="IPR050428">
    <property type="entry name" value="TCS_sensor_his_kinase"/>
</dbReference>
<evidence type="ECO:0000259" key="9">
    <source>
        <dbReference type="PROSITE" id="PS50109"/>
    </source>
</evidence>
<evidence type="ECO:0000256" key="8">
    <source>
        <dbReference type="SAM" id="Phobius"/>
    </source>
</evidence>
<evidence type="ECO:0000256" key="7">
    <source>
        <dbReference type="ARBA" id="ARBA00022989"/>
    </source>
</evidence>
<dbReference type="Gene3D" id="3.30.565.10">
    <property type="entry name" value="Histidine kinase-like ATPase, C-terminal domain"/>
    <property type="match status" value="1"/>
</dbReference>
<dbReference type="GO" id="GO:0005886">
    <property type="term" value="C:plasma membrane"/>
    <property type="evidence" value="ECO:0007669"/>
    <property type="project" value="TreeGrafter"/>
</dbReference>
<keyword evidence="4" id="KW-0808">Transferase</keyword>
<dbReference type="SMART" id="SM00388">
    <property type="entry name" value="HisKA"/>
    <property type="match status" value="1"/>
</dbReference>
<dbReference type="SUPFAM" id="SSF55874">
    <property type="entry name" value="ATPase domain of HSP90 chaperone/DNA topoisomerase II/histidine kinase"/>
    <property type="match status" value="1"/>
</dbReference>
<evidence type="ECO:0000313" key="10">
    <source>
        <dbReference type="EMBL" id="RFZ94908.1"/>
    </source>
</evidence>
<dbReference type="InterPro" id="IPR036097">
    <property type="entry name" value="HisK_dim/P_sf"/>
</dbReference>
<evidence type="ECO:0000256" key="3">
    <source>
        <dbReference type="ARBA" id="ARBA00022553"/>
    </source>
</evidence>
<dbReference type="EC" id="2.7.13.3" evidence="2"/>
<dbReference type="PANTHER" id="PTHR45436">
    <property type="entry name" value="SENSOR HISTIDINE KINASE YKOH"/>
    <property type="match status" value="1"/>
</dbReference>
<dbReference type="PANTHER" id="PTHR45436:SF5">
    <property type="entry name" value="SENSOR HISTIDINE KINASE TRCS"/>
    <property type="match status" value="1"/>
</dbReference>
<keyword evidence="6 10" id="KW-0418">Kinase</keyword>
<dbReference type="Gene3D" id="1.10.287.130">
    <property type="match status" value="1"/>
</dbReference>
<dbReference type="OrthoDB" id="1522504at2"/>
<keyword evidence="8" id="KW-0472">Membrane</keyword>
<dbReference type="EMBL" id="QWDC01000001">
    <property type="protein sequence ID" value="RFZ94908.1"/>
    <property type="molecule type" value="Genomic_DNA"/>
</dbReference>
<comment type="catalytic activity">
    <reaction evidence="1">
        <text>ATP + protein L-histidine = ADP + protein N-phospho-L-histidine.</text>
        <dbReference type="EC" id="2.7.13.3"/>
    </reaction>
</comment>
<evidence type="ECO:0000256" key="5">
    <source>
        <dbReference type="ARBA" id="ARBA00022692"/>
    </source>
</evidence>
<dbReference type="SUPFAM" id="SSF47384">
    <property type="entry name" value="Homodimeric domain of signal transducing histidine kinase"/>
    <property type="match status" value="1"/>
</dbReference>
<dbReference type="InterPro" id="IPR036890">
    <property type="entry name" value="HATPase_C_sf"/>
</dbReference>
<dbReference type="AlphaFoldDB" id="A0A372NXQ9"/>
<dbReference type="PROSITE" id="PS50109">
    <property type="entry name" value="HIS_KIN"/>
    <property type="match status" value="1"/>
</dbReference>
<keyword evidence="3" id="KW-0597">Phosphoprotein</keyword>
<dbReference type="Proteomes" id="UP000264217">
    <property type="component" value="Unassembled WGS sequence"/>
</dbReference>
<comment type="caution">
    <text evidence="10">The sequence shown here is derived from an EMBL/GenBank/DDBJ whole genome shotgun (WGS) entry which is preliminary data.</text>
</comment>
<dbReference type="GO" id="GO:0000155">
    <property type="term" value="F:phosphorelay sensor kinase activity"/>
    <property type="evidence" value="ECO:0007669"/>
    <property type="project" value="InterPro"/>
</dbReference>
<gene>
    <name evidence="10" type="ORF">D0C36_05090</name>
</gene>
<keyword evidence="11" id="KW-1185">Reference proteome</keyword>
<name>A0A372NXQ9_9SPHI</name>
<evidence type="ECO:0000256" key="4">
    <source>
        <dbReference type="ARBA" id="ARBA00022679"/>
    </source>
</evidence>
<dbReference type="Pfam" id="PF02518">
    <property type="entry name" value="HATPase_c"/>
    <property type="match status" value="1"/>
</dbReference>
<evidence type="ECO:0000256" key="1">
    <source>
        <dbReference type="ARBA" id="ARBA00000085"/>
    </source>
</evidence>
<accession>A0A372NXQ9</accession>
<feature type="transmembrane region" description="Helical" evidence="8">
    <location>
        <begin position="127"/>
        <end position="148"/>
    </location>
</feature>
<dbReference type="CDD" id="cd00082">
    <property type="entry name" value="HisKA"/>
    <property type="match status" value="1"/>
</dbReference>
<evidence type="ECO:0000313" key="11">
    <source>
        <dbReference type="Proteomes" id="UP000264217"/>
    </source>
</evidence>
<keyword evidence="5 8" id="KW-0812">Transmembrane</keyword>
<evidence type="ECO:0000256" key="6">
    <source>
        <dbReference type="ARBA" id="ARBA00022777"/>
    </source>
</evidence>
<dbReference type="RefSeq" id="WP_117390467.1">
    <property type="nucleotide sequence ID" value="NZ_QWDC01000001.1"/>
</dbReference>
<dbReference type="InterPro" id="IPR003594">
    <property type="entry name" value="HATPase_dom"/>
</dbReference>
<organism evidence="10 11">
    <name type="scientific">Mucilaginibacter conchicola</name>
    <dbReference type="NCBI Taxonomy" id="2303333"/>
    <lineage>
        <taxon>Bacteria</taxon>
        <taxon>Pseudomonadati</taxon>
        <taxon>Bacteroidota</taxon>
        <taxon>Sphingobacteriia</taxon>
        <taxon>Sphingobacteriales</taxon>
        <taxon>Sphingobacteriaceae</taxon>
        <taxon>Mucilaginibacter</taxon>
    </lineage>
</organism>
<evidence type="ECO:0000256" key="2">
    <source>
        <dbReference type="ARBA" id="ARBA00012438"/>
    </source>
</evidence>
<sequence>MKLINKLTYWIMGVVFVVTPFTMIISYRSIKGNINKAEITRLKDVTDKVAEQLKAGQPPHQYILDRPITVKQVAAMPAVKMQSRNYNFYNAELKRDECRMDVTSYYNINNKVYAVSTYNYVTQGKQIIMGMVYALAWKMGLITLSVLISGRLVSKYILSSFKQTLRSIEQFTLGSKEKLVLAPTSTAEFKELNSFLQNMTDRAVKEYAAVKEFSENASHEVQTPLAVMRTKLELLSETEINAEQAQLIGDMQYSIEKLVKINRSLLLLTKLNNSEYQTTEMVKFCRIAKDMVKALEPHLEVKGIELRNHIGSNIPLQIHPVLAEILLNNLLSNAIRYNDPDGYIDITLTTTQLTVKNPGLAPEVDPAMLFQRFKKSNQCADSVGLGLSIVQQICSVNNFEVNYSYENQEHILRVDFSNEAVTQTETVAVEETFFNNEPAIA</sequence>
<dbReference type="InterPro" id="IPR005467">
    <property type="entry name" value="His_kinase_dom"/>
</dbReference>
<proteinExistence type="predicted"/>